<feature type="compositionally biased region" description="Basic and acidic residues" evidence="1">
    <location>
        <begin position="67"/>
        <end position="80"/>
    </location>
</feature>
<feature type="region of interest" description="Disordered" evidence="1">
    <location>
        <begin position="46"/>
        <end position="80"/>
    </location>
</feature>
<gene>
    <name evidence="2" type="ORF">IPL58_12740</name>
</gene>
<dbReference type="Proteomes" id="UP000886689">
    <property type="component" value="Unassembled WGS sequence"/>
</dbReference>
<protein>
    <submittedName>
        <fullName evidence="2">Uncharacterized protein</fullName>
    </submittedName>
</protein>
<sequence length="80" mass="8495">CASAALKGGLQPEVKTLPPILVKQLSKTPGPDGNVKAGMIRMRSMPAGGTLESVEKNYAELRGQADPADRNPEHDDRGKK</sequence>
<evidence type="ECO:0000313" key="3">
    <source>
        <dbReference type="Proteomes" id="UP000886689"/>
    </source>
</evidence>
<organism evidence="2 3">
    <name type="scientific">Candidatus Proximibacter danicus</name>
    <dbReference type="NCBI Taxonomy" id="2954365"/>
    <lineage>
        <taxon>Bacteria</taxon>
        <taxon>Pseudomonadati</taxon>
        <taxon>Pseudomonadota</taxon>
        <taxon>Betaproteobacteria</taxon>
        <taxon>Candidatus Proximibacter</taxon>
    </lineage>
</organism>
<name>A0A9D7PS46_9PROT</name>
<evidence type="ECO:0000313" key="2">
    <source>
        <dbReference type="EMBL" id="MBK8524863.1"/>
    </source>
</evidence>
<dbReference type="AlphaFoldDB" id="A0A9D7PS46"/>
<dbReference type="EMBL" id="JADJUC010000015">
    <property type="protein sequence ID" value="MBK8524863.1"/>
    <property type="molecule type" value="Genomic_DNA"/>
</dbReference>
<comment type="caution">
    <text evidence="2">The sequence shown here is derived from an EMBL/GenBank/DDBJ whole genome shotgun (WGS) entry which is preliminary data.</text>
</comment>
<evidence type="ECO:0000256" key="1">
    <source>
        <dbReference type="SAM" id="MobiDB-lite"/>
    </source>
</evidence>
<accession>A0A9D7PS46</accession>
<feature type="non-terminal residue" evidence="2">
    <location>
        <position position="1"/>
    </location>
</feature>
<proteinExistence type="predicted"/>
<reference evidence="2" key="1">
    <citation type="submission" date="2020-10" db="EMBL/GenBank/DDBJ databases">
        <title>Connecting structure to function with the recovery of over 1000 high-quality activated sludge metagenome-assembled genomes encoding full-length rRNA genes using long-read sequencing.</title>
        <authorList>
            <person name="Singleton C.M."/>
            <person name="Petriglieri F."/>
            <person name="Kristensen J.M."/>
            <person name="Kirkegaard R.H."/>
            <person name="Michaelsen T.Y."/>
            <person name="Andersen M.H."/>
            <person name="Karst S.M."/>
            <person name="Dueholm M.S."/>
            <person name="Nielsen P.H."/>
            <person name="Albertsen M."/>
        </authorList>
    </citation>
    <scope>NUCLEOTIDE SEQUENCE</scope>
    <source>
        <strain evidence="2">Hirt_18-Q3-R61-65_BATAC.395</strain>
    </source>
</reference>